<evidence type="ECO:0000313" key="3">
    <source>
        <dbReference type="Proteomes" id="UP001066276"/>
    </source>
</evidence>
<dbReference type="Proteomes" id="UP001066276">
    <property type="component" value="Chromosome 7"/>
</dbReference>
<keyword evidence="3" id="KW-1185">Reference proteome</keyword>
<name>A0AAV7PDM7_PLEWA</name>
<dbReference type="AlphaFoldDB" id="A0AAV7PDM7"/>
<proteinExistence type="predicted"/>
<accession>A0AAV7PDM7</accession>
<evidence type="ECO:0000256" key="1">
    <source>
        <dbReference type="SAM" id="MobiDB-lite"/>
    </source>
</evidence>
<gene>
    <name evidence="2" type="ORF">NDU88_001835</name>
</gene>
<evidence type="ECO:0000313" key="2">
    <source>
        <dbReference type="EMBL" id="KAJ1123365.1"/>
    </source>
</evidence>
<feature type="region of interest" description="Disordered" evidence="1">
    <location>
        <begin position="74"/>
        <end position="97"/>
    </location>
</feature>
<comment type="caution">
    <text evidence="2">The sequence shown here is derived from an EMBL/GenBank/DDBJ whole genome shotgun (WGS) entry which is preliminary data.</text>
</comment>
<sequence>MSTSNTAPLTPQRQLGPQQQVPRVFFHTPPSSLLTGGLSLRASQLYRPQSCTRGCVLSQAGPACRGHQILPTRQHEQPGPWVQHPWGPHTPSNSAGSTACLQACRGVSQVQGRHRPSAAVVFGPDPVPATSLPPAARACSKKRRRSRKASFLLQFP</sequence>
<reference evidence="2" key="1">
    <citation type="journal article" date="2022" name="bioRxiv">
        <title>Sequencing and chromosome-scale assembly of the giantPleurodeles waltlgenome.</title>
        <authorList>
            <person name="Brown T."/>
            <person name="Elewa A."/>
            <person name="Iarovenko S."/>
            <person name="Subramanian E."/>
            <person name="Araus A.J."/>
            <person name="Petzold A."/>
            <person name="Susuki M."/>
            <person name="Suzuki K.-i.T."/>
            <person name="Hayashi T."/>
            <person name="Toyoda A."/>
            <person name="Oliveira C."/>
            <person name="Osipova E."/>
            <person name="Leigh N.D."/>
            <person name="Simon A."/>
            <person name="Yun M.H."/>
        </authorList>
    </citation>
    <scope>NUCLEOTIDE SEQUENCE</scope>
    <source>
        <strain evidence="2">20211129_DDA</strain>
        <tissue evidence="2">Liver</tissue>
    </source>
</reference>
<feature type="region of interest" description="Disordered" evidence="1">
    <location>
        <begin position="1"/>
        <end position="20"/>
    </location>
</feature>
<organism evidence="2 3">
    <name type="scientific">Pleurodeles waltl</name>
    <name type="common">Iberian ribbed newt</name>
    <dbReference type="NCBI Taxonomy" id="8319"/>
    <lineage>
        <taxon>Eukaryota</taxon>
        <taxon>Metazoa</taxon>
        <taxon>Chordata</taxon>
        <taxon>Craniata</taxon>
        <taxon>Vertebrata</taxon>
        <taxon>Euteleostomi</taxon>
        <taxon>Amphibia</taxon>
        <taxon>Batrachia</taxon>
        <taxon>Caudata</taxon>
        <taxon>Salamandroidea</taxon>
        <taxon>Salamandridae</taxon>
        <taxon>Pleurodelinae</taxon>
        <taxon>Pleurodeles</taxon>
    </lineage>
</organism>
<protein>
    <submittedName>
        <fullName evidence="2">Uncharacterized protein</fullName>
    </submittedName>
</protein>
<feature type="region of interest" description="Disordered" evidence="1">
    <location>
        <begin position="131"/>
        <end position="156"/>
    </location>
</feature>
<dbReference type="EMBL" id="JANPWB010000011">
    <property type="protein sequence ID" value="KAJ1123365.1"/>
    <property type="molecule type" value="Genomic_DNA"/>
</dbReference>
<feature type="compositionally biased region" description="Basic residues" evidence="1">
    <location>
        <begin position="139"/>
        <end position="148"/>
    </location>
</feature>